<dbReference type="SUPFAM" id="SSF161098">
    <property type="entry name" value="MetI-like"/>
    <property type="match status" value="1"/>
</dbReference>
<accession>A0A381TQZ9</accession>
<keyword evidence="3" id="KW-1003">Cell membrane</keyword>
<sequence>MARIGIVRPMLRWRALRTSDLTSYFIRRLLLVIPTFLGITVLVFAVTRVVPGGPIERAMNEALLAQTDSAVVIDMNSVAGAALSEDQLAELRAYYGFDKPWHESYIIWLGRVIRLDLGTSTRYTEPVWDIIKNRFPISIFYGITTLILTYAVCIPLGIAKALRHNSVFDNATSAVVFFGYALPGYVVAIALLTALASAWEWFPLGGFVSDNFDQLSTTDQAIDILYHATLPLIAYLAGSFAVMTFMVKNSLMDNLSSDYVRTAIAKGMPFKTAVFRHALRNSLIPVATSFGQLISVIISGSFLIEKIFNIDGFGLLGFESLVERDYPVVMGILVISSLLFLIGNILSDICVAIVDPRVKFGENGS</sequence>
<feature type="transmembrane region" description="Helical" evidence="7">
    <location>
        <begin position="224"/>
        <end position="247"/>
    </location>
</feature>
<feature type="domain" description="ABC transmembrane type-1" evidence="8">
    <location>
        <begin position="135"/>
        <end position="347"/>
    </location>
</feature>
<name>A0A381TQZ9_9ZZZZ</name>
<dbReference type="Pfam" id="PF00528">
    <property type="entry name" value="BPD_transp_1"/>
    <property type="match status" value="1"/>
</dbReference>
<dbReference type="InterPro" id="IPR035906">
    <property type="entry name" value="MetI-like_sf"/>
</dbReference>
<feature type="transmembrane region" description="Helical" evidence="7">
    <location>
        <begin position="139"/>
        <end position="162"/>
    </location>
</feature>
<dbReference type="InterPro" id="IPR000515">
    <property type="entry name" value="MetI-like"/>
</dbReference>
<dbReference type="GO" id="GO:0005886">
    <property type="term" value="C:plasma membrane"/>
    <property type="evidence" value="ECO:0007669"/>
    <property type="project" value="UniProtKB-SubCell"/>
</dbReference>
<keyword evidence="2" id="KW-0813">Transport</keyword>
<dbReference type="AlphaFoldDB" id="A0A381TQZ9"/>
<evidence type="ECO:0000313" key="9">
    <source>
        <dbReference type="EMBL" id="SVA18249.1"/>
    </source>
</evidence>
<evidence type="ECO:0000256" key="2">
    <source>
        <dbReference type="ARBA" id="ARBA00022448"/>
    </source>
</evidence>
<feature type="transmembrane region" description="Helical" evidence="7">
    <location>
        <begin position="283"/>
        <end position="308"/>
    </location>
</feature>
<dbReference type="CDD" id="cd06261">
    <property type="entry name" value="TM_PBP2"/>
    <property type="match status" value="1"/>
</dbReference>
<dbReference type="Gene3D" id="1.10.3720.10">
    <property type="entry name" value="MetI-like"/>
    <property type="match status" value="1"/>
</dbReference>
<protein>
    <recommendedName>
        <fullName evidence="8">ABC transmembrane type-1 domain-containing protein</fullName>
    </recommendedName>
</protein>
<evidence type="ECO:0000256" key="6">
    <source>
        <dbReference type="ARBA" id="ARBA00023136"/>
    </source>
</evidence>
<evidence type="ECO:0000259" key="8">
    <source>
        <dbReference type="PROSITE" id="PS50928"/>
    </source>
</evidence>
<feature type="transmembrane region" description="Helical" evidence="7">
    <location>
        <begin position="174"/>
        <end position="199"/>
    </location>
</feature>
<dbReference type="PANTHER" id="PTHR30465">
    <property type="entry name" value="INNER MEMBRANE ABC TRANSPORTER"/>
    <property type="match status" value="1"/>
</dbReference>
<reference evidence="9" key="1">
    <citation type="submission" date="2018-05" db="EMBL/GenBank/DDBJ databases">
        <authorList>
            <person name="Lanie J.A."/>
            <person name="Ng W.-L."/>
            <person name="Kazmierczak K.M."/>
            <person name="Andrzejewski T.M."/>
            <person name="Davidsen T.M."/>
            <person name="Wayne K.J."/>
            <person name="Tettelin H."/>
            <person name="Glass J.I."/>
            <person name="Rusch D."/>
            <person name="Podicherti R."/>
            <person name="Tsui H.-C.T."/>
            <person name="Winkler M.E."/>
        </authorList>
    </citation>
    <scope>NUCLEOTIDE SEQUENCE</scope>
</reference>
<evidence type="ECO:0000256" key="4">
    <source>
        <dbReference type="ARBA" id="ARBA00022692"/>
    </source>
</evidence>
<dbReference type="GO" id="GO:0042884">
    <property type="term" value="P:microcin transport"/>
    <property type="evidence" value="ECO:0007669"/>
    <property type="project" value="TreeGrafter"/>
</dbReference>
<keyword evidence="4 7" id="KW-0812">Transmembrane</keyword>
<gene>
    <name evidence="9" type="ORF">METZ01_LOCUS71103</name>
</gene>
<evidence type="ECO:0000256" key="7">
    <source>
        <dbReference type="SAM" id="Phobius"/>
    </source>
</evidence>
<keyword evidence="5 7" id="KW-1133">Transmembrane helix</keyword>
<evidence type="ECO:0000256" key="3">
    <source>
        <dbReference type="ARBA" id="ARBA00022475"/>
    </source>
</evidence>
<dbReference type="PROSITE" id="PS50928">
    <property type="entry name" value="ABC_TM1"/>
    <property type="match status" value="1"/>
</dbReference>
<dbReference type="GO" id="GO:0055085">
    <property type="term" value="P:transmembrane transport"/>
    <property type="evidence" value="ECO:0007669"/>
    <property type="project" value="InterPro"/>
</dbReference>
<proteinExistence type="predicted"/>
<feature type="transmembrane region" description="Helical" evidence="7">
    <location>
        <begin position="29"/>
        <end position="50"/>
    </location>
</feature>
<keyword evidence="6 7" id="KW-0472">Membrane</keyword>
<dbReference type="PANTHER" id="PTHR30465:SF66">
    <property type="entry name" value="INNER MEMBRANE ABC TRANSPORTER PERMEASE PROTEIN YEJB"/>
    <property type="match status" value="1"/>
</dbReference>
<dbReference type="EMBL" id="UINC01004984">
    <property type="protein sequence ID" value="SVA18249.1"/>
    <property type="molecule type" value="Genomic_DNA"/>
</dbReference>
<organism evidence="9">
    <name type="scientific">marine metagenome</name>
    <dbReference type="NCBI Taxonomy" id="408172"/>
    <lineage>
        <taxon>unclassified sequences</taxon>
        <taxon>metagenomes</taxon>
        <taxon>ecological metagenomes</taxon>
    </lineage>
</organism>
<comment type="subcellular location">
    <subcellularLocation>
        <location evidence="1">Cell membrane</location>
        <topology evidence="1">Multi-pass membrane protein</topology>
    </subcellularLocation>
</comment>
<feature type="transmembrane region" description="Helical" evidence="7">
    <location>
        <begin position="328"/>
        <end position="354"/>
    </location>
</feature>
<evidence type="ECO:0000256" key="1">
    <source>
        <dbReference type="ARBA" id="ARBA00004651"/>
    </source>
</evidence>
<evidence type="ECO:0000256" key="5">
    <source>
        <dbReference type="ARBA" id="ARBA00022989"/>
    </source>
</evidence>